<dbReference type="GO" id="GO:0000049">
    <property type="term" value="F:tRNA binding"/>
    <property type="evidence" value="ECO:0007669"/>
    <property type="project" value="TreeGrafter"/>
</dbReference>
<evidence type="ECO:0000256" key="2">
    <source>
        <dbReference type="ARBA" id="ARBA00007663"/>
    </source>
</evidence>
<keyword evidence="5 13" id="KW-0963">Cytoplasm</keyword>
<evidence type="ECO:0000256" key="13">
    <source>
        <dbReference type="PIRNR" id="PIRNR004930"/>
    </source>
</evidence>
<feature type="binding site" evidence="14">
    <location>
        <position position="175"/>
    </location>
    <ligand>
        <name>L-threonine</name>
        <dbReference type="ChEBI" id="CHEBI:57926"/>
    </ligand>
</feature>
<dbReference type="PROSITE" id="PS51163">
    <property type="entry name" value="YRDC"/>
    <property type="match status" value="1"/>
</dbReference>
<dbReference type="Gene3D" id="3.40.50.11030">
    <property type="entry name" value="Threonylcarbamoyl-AMP synthase, C-terminal domain"/>
    <property type="match status" value="1"/>
</dbReference>
<comment type="similarity">
    <text evidence="2 13">Belongs to the SUA5 family.</text>
</comment>
<dbReference type="KEGG" id="jeh:EJN90_05465"/>
<dbReference type="AlphaFoldDB" id="A0A3S9H9U0"/>
<feature type="binding site" evidence="14">
    <location>
        <position position="29"/>
    </location>
    <ligand>
        <name>L-threonine</name>
        <dbReference type="ChEBI" id="CHEBI:57926"/>
    </ligand>
</feature>
<feature type="domain" description="YrdC-like" evidence="15">
    <location>
        <begin position="7"/>
        <end position="193"/>
    </location>
</feature>
<feature type="binding site" evidence="14">
    <location>
        <position position="61"/>
    </location>
    <ligand>
        <name>L-threonine</name>
        <dbReference type="ChEBI" id="CHEBI:57926"/>
    </ligand>
</feature>
<dbReference type="GO" id="GO:0003725">
    <property type="term" value="F:double-stranded RNA binding"/>
    <property type="evidence" value="ECO:0007669"/>
    <property type="project" value="UniProtKB-UniRule"/>
</dbReference>
<feature type="binding site" evidence="14">
    <location>
        <position position="56"/>
    </location>
    <ligand>
        <name>ATP</name>
        <dbReference type="ChEBI" id="CHEBI:30616"/>
    </ligand>
</feature>
<dbReference type="InterPro" id="IPR005145">
    <property type="entry name" value="Sua5_C"/>
</dbReference>
<dbReference type="InterPro" id="IPR017945">
    <property type="entry name" value="DHBP_synth_RibB-like_a/b_dom"/>
</dbReference>
<dbReference type="SUPFAM" id="SSF55821">
    <property type="entry name" value="YrdC/RibB"/>
    <property type="match status" value="1"/>
</dbReference>
<evidence type="ECO:0000256" key="6">
    <source>
        <dbReference type="ARBA" id="ARBA00022679"/>
    </source>
</evidence>
<evidence type="ECO:0000256" key="4">
    <source>
        <dbReference type="ARBA" id="ARBA00015492"/>
    </source>
</evidence>
<keyword evidence="9 13" id="KW-0547">Nucleotide-binding</keyword>
<reference evidence="17" key="1">
    <citation type="submission" date="2018-12" db="EMBL/GenBank/DDBJ databases">
        <title>Complete genome sequencing of Jeotgalibaca sp. H21T32.</title>
        <authorList>
            <person name="Bae J.-W."/>
            <person name="Lee S.-Y."/>
        </authorList>
    </citation>
    <scope>NUCLEOTIDE SEQUENCE [LARGE SCALE GENOMIC DNA]</scope>
    <source>
        <strain evidence="17">H21T32</strain>
    </source>
</reference>
<keyword evidence="6 13" id="KW-0808">Transferase</keyword>
<dbReference type="RefSeq" id="WP_126109309.1">
    <property type="nucleotide sequence ID" value="NZ_CP034465.1"/>
</dbReference>
<evidence type="ECO:0000256" key="8">
    <source>
        <dbReference type="ARBA" id="ARBA00022695"/>
    </source>
</evidence>
<dbReference type="GO" id="GO:0006450">
    <property type="term" value="P:regulation of translational fidelity"/>
    <property type="evidence" value="ECO:0007669"/>
    <property type="project" value="TreeGrafter"/>
</dbReference>
<feature type="binding site" evidence="14">
    <location>
        <position position="115"/>
    </location>
    <ligand>
        <name>L-threonine</name>
        <dbReference type="ChEBI" id="CHEBI:57926"/>
    </ligand>
</feature>
<feature type="binding site" evidence="14">
    <location>
        <position position="52"/>
    </location>
    <ligand>
        <name>ATP</name>
        <dbReference type="ChEBI" id="CHEBI:30616"/>
    </ligand>
</feature>
<dbReference type="NCBIfam" id="TIGR00057">
    <property type="entry name" value="L-threonylcarbamoyladenylate synthase"/>
    <property type="match status" value="1"/>
</dbReference>
<dbReference type="InterPro" id="IPR006070">
    <property type="entry name" value="Sua5-like_dom"/>
</dbReference>
<dbReference type="EC" id="2.7.7.87" evidence="3 13"/>
<feature type="binding site" evidence="14">
    <location>
        <position position="137"/>
    </location>
    <ligand>
        <name>ATP</name>
        <dbReference type="ChEBI" id="CHEBI:30616"/>
    </ligand>
</feature>
<feature type="binding site" evidence="14">
    <location>
        <position position="145"/>
    </location>
    <ligand>
        <name>ATP</name>
        <dbReference type="ChEBI" id="CHEBI:30616"/>
    </ligand>
</feature>
<dbReference type="GO" id="GO:0005737">
    <property type="term" value="C:cytoplasm"/>
    <property type="evidence" value="ECO:0007669"/>
    <property type="project" value="UniProtKB-SubCell"/>
</dbReference>
<dbReference type="InterPro" id="IPR050156">
    <property type="entry name" value="TC-AMP_synthase_SUA5"/>
</dbReference>
<evidence type="ECO:0000256" key="7">
    <source>
        <dbReference type="ARBA" id="ARBA00022694"/>
    </source>
</evidence>
<dbReference type="Pfam" id="PF03481">
    <property type="entry name" value="Sua5_C"/>
    <property type="match status" value="1"/>
</dbReference>
<keyword evidence="17" id="KW-1185">Reference proteome</keyword>
<dbReference type="InterPro" id="IPR010923">
    <property type="entry name" value="T(6)A37_SUA5"/>
</dbReference>
<dbReference type="Proteomes" id="UP000273326">
    <property type="component" value="Chromosome"/>
</dbReference>
<sequence>MIDEQIKLQIEQAIDALQEGEVVVFPTETVYGVGVDSTNYDAVDKLFEVKKRPKDNPVTLHVSDVEMVMDVAEVTEAARKLMAAFWPGALAIILNVKENTVSPNVNAGKKTVGFRLPDNEISTLLIRGLGRPVAGTSANVSGQLSSTSFKQVTDYFQDNVAAFIDGGPSKIGIESTVIDLTTDIPTIIRPGSIQKKQIEEVLGISVEEKMSTIAQKYRHYSVETEVVYATAEEILSSQNLLIDKNFGIIASNNIIKKLPKEIAEKSIFLSEDISEALSQLYTSIAEMNANKAINGFVLEVRPDDDSAYNDRVTSVAQGRKLSEV</sequence>
<accession>A0A3S9H9U0</accession>
<evidence type="ECO:0000256" key="3">
    <source>
        <dbReference type="ARBA" id="ARBA00012584"/>
    </source>
</evidence>
<dbReference type="Gene3D" id="3.90.870.10">
    <property type="entry name" value="DHBP synthase"/>
    <property type="match status" value="1"/>
</dbReference>
<dbReference type="OrthoDB" id="9814580at2"/>
<proteinExistence type="inferred from homology"/>
<dbReference type="PIRSF" id="PIRSF004930">
    <property type="entry name" value="Tln_factor_SUA5"/>
    <property type="match status" value="1"/>
</dbReference>
<dbReference type="PANTHER" id="PTHR17490">
    <property type="entry name" value="SUA5"/>
    <property type="match status" value="1"/>
</dbReference>
<dbReference type="GO" id="GO:0005524">
    <property type="term" value="F:ATP binding"/>
    <property type="evidence" value="ECO:0007669"/>
    <property type="project" value="UniProtKB-UniRule"/>
</dbReference>
<evidence type="ECO:0000313" key="17">
    <source>
        <dbReference type="Proteomes" id="UP000273326"/>
    </source>
</evidence>
<keyword evidence="10 13" id="KW-0067">ATP-binding</keyword>
<feature type="binding site" evidence="14">
    <location>
        <position position="189"/>
    </location>
    <ligand>
        <name>ATP</name>
        <dbReference type="ChEBI" id="CHEBI:30616"/>
    </ligand>
</feature>
<evidence type="ECO:0000256" key="5">
    <source>
        <dbReference type="ARBA" id="ARBA00022490"/>
    </source>
</evidence>
<dbReference type="InterPro" id="IPR038385">
    <property type="entry name" value="Sua5/YwlC_C"/>
</dbReference>
<comment type="subcellular location">
    <subcellularLocation>
        <location evidence="1 13">Cytoplasm</location>
    </subcellularLocation>
</comment>
<dbReference type="EMBL" id="CP034465">
    <property type="protein sequence ID" value="AZP04162.1"/>
    <property type="molecule type" value="Genomic_DNA"/>
</dbReference>
<keyword evidence="8 13" id="KW-0548">Nucleotidyltransferase</keyword>
<comment type="catalytic activity">
    <reaction evidence="12 13">
        <text>L-threonine + hydrogencarbonate + ATP = L-threonylcarbamoyladenylate + diphosphate + H2O</text>
        <dbReference type="Rhea" id="RHEA:36407"/>
        <dbReference type="ChEBI" id="CHEBI:15377"/>
        <dbReference type="ChEBI" id="CHEBI:17544"/>
        <dbReference type="ChEBI" id="CHEBI:30616"/>
        <dbReference type="ChEBI" id="CHEBI:33019"/>
        <dbReference type="ChEBI" id="CHEBI:57926"/>
        <dbReference type="ChEBI" id="CHEBI:73682"/>
        <dbReference type="EC" id="2.7.7.87"/>
    </reaction>
</comment>
<gene>
    <name evidence="16" type="ORF">EJN90_05465</name>
</gene>
<dbReference type="GO" id="GO:0061710">
    <property type="term" value="F:L-threonylcarbamoyladenylate synthase"/>
    <property type="evidence" value="ECO:0007669"/>
    <property type="project" value="UniProtKB-EC"/>
</dbReference>
<dbReference type="GO" id="GO:0008033">
    <property type="term" value="P:tRNA processing"/>
    <property type="evidence" value="ECO:0007669"/>
    <property type="project" value="UniProtKB-KW"/>
</dbReference>
<evidence type="ECO:0000256" key="9">
    <source>
        <dbReference type="ARBA" id="ARBA00022741"/>
    </source>
</evidence>
<dbReference type="PANTHER" id="PTHR17490:SF16">
    <property type="entry name" value="THREONYLCARBAMOYL-AMP SYNTHASE"/>
    <property type="match status" value="1"/>
</dbReference>
<protein>
    <recommendedName>
        <fullName evidence="4 13">Threonylcarbamoyl-AMP synthase</fullName>
        <shortName evidence="13">TC-AMP synthase</shortName>
        <ecNumber evidence="3 13">2.7.7.87</ecNumber>
    </recommendedName>
    <alternativeName>
        <fullName evidence="11 13">L-threonylcarbamoyladenylate synthase</fullName>
    </alternativeName>
</protein>
<evidence type="ECO:0000256" key="11">
    <source>
        <dbReference type="ARBA" id="ARBA00029774"/>
    </source>
</evidence>
<feature type="binding site" evidence="14">
    <location>
        <position position="111"/>
    </location>
    <ligand>
        <name>ATP</name>
        <dbReference type="ChEBI" id="CHEBI:30616"/>
    </ligand>
</feature>
<keyword evidence="7 13" id="KW-0819">tRNA processing</keyword>
<evidence type="ECO:0000256" key="10">
    <source>
        <dbReference type="ARBA" id="ARBA00022840"/>
    </source>
</evidence>
<evidence type="ECO:0000313" key="16">
    <source>
        <dbReference type="EMBL" id="AZP04162.1"/>
    </source>
</evidence>
<feature type="binding site" evidence="14">
    <location>
        <position position="220"/>
    </location>
    <ligand>
        <name>ATP</name>
        <dbReference type="ChEBI" id="CHEBI:30616"/>
    </ligand>
</feature>
<organism evidence="16 17">
    <name type="scientific">Jeotgalibaca ciconiae</name>
    <dbReference type="NCBI Taxonomy" id="2496265"/>
    <lineage>
        <taxon>Bacteria</taxon>
        <taxon>Bacillati</taxon>
        <taxon>Bacillota</taxon>
        <taxon>Bacilli</taxon>
        <taxon>Lactobacillales</taxon>
        <taxon>Carnobacteriaceae</taxon>
        <taxon>Jeotgalibaca</taxon>
    </lineage>
</organism>
<name>A0A3S9H9U0_9LACT</name>
<dbReference type="Pfam" id="PF01300">
    <property type="entry name" value="Sua5_yciO_yrdC"/>
    <property type="match status" value="1"/>
</dbReference>
<evidence type="ECO:0000259" key="15">
    <source>
        <dbReference type="PROSITE" id="PS51163"/>
    </source>
</evidence>
<evidence type="ECO:0000256" key="12">
    <source>
        <dbReference type="ARBA" id="ARBA00048366"/>
    </source>
</evidence>
<evidence type="ECO:0000256" key="1">
    <source>
        <dbReference type="ARBA" id="ARBA00004496"/>
    </source>
</evidence>
<comment type="function">
    <text evidence="13">Required for the formation of a threonylcarbamoyl group on adenosine at position 37 (t(6)A37) in tRNAs that read codons beginning with adenine.</text>
</comment>
<evidence type="ECO:0000256" key="14">
    <source>
        <dbReference type="PIRSR" id="PIRSR004930-1"/>
    </source>
</evidence>